<dbReference type="AlphaFoldDB" id="A0A554VJN5"/>
<evidence type="ECO:0008006" key="3">
    <source>
        <dbReference type="Google" id="ProtNLM"/>
    </source>
</evidence>
<accession>A0A554VJN5</accession>
<gene>
    <name evidence="1" type="ORF">FOF46_13790</name>
</gene>
<sequence>MKRIYLFLIFIWIATIAKAQENPFEKFGYKPKISSLSKGKYIESFDNDSIVQIGSVLFNTYTNTIDGFVKTDTLYSEANLDPTIMSRWMNPDPLAEEMNSWSPYNFSFNNPIYFIDPDGRMPIPTDVITKVSNVRGDNNYVSRDVNITITLTVVNSSGTDLSNTMFSESSGNVSLNNFKGLAQKHNSALKVTNQDVIKSVTIDYQVVNSIDDIKENDHVLLLASNIPQGDRKDNVDPSGIGSHEGRISAIETGTIKSGDFNNVVAHELGHNLGLEDKSGGIMSLGYVAGASNKLNNKQRGSIVAGQVTPRAGEGTYKDSNDNVLYNSSIQSQVKDFAKNNQIEY</sequence>
<comment type="caution">
    <text evidence="1">The sequence shown here is derived from an EMBL/GenBank/DDBJ whole genome shotgun (WGS) entry which is preliminary data.</text>
</comment>
<dbReference type="Gene3D" id="2.180.10.10">
    <property type="entry name" value="RHS repeat-associated core"/>
    <property type="match status" value="1"/>
</dbReference>
<keyword evidence="2" id="KW-1185">Reference proteome</keyword>
<name>A0A554VJN5_9FLAO</name>
<organism evidence="1 2">
    <name type="scientific">Aquimarina algiphila</name>
    <dbReference type="NCBI Taxonomy" id="2047982"/>
    <lineage>
        <taxon>Bacteria</taxon>
        <taxon>Pseudomonadati</taxon>
        <taxon>Bacteroidota</taxon>
        <taxon>Flavobacteriia</taxon>
        <taxon>Flavobacteriales</taxon>
        <taxon>Flavobacteriaceae</taxon>
        <taxon>Aquimarina</taxon>
    </lineage>
</organism>
<dbReference type="SUPFAM" id="SSF55486">
    <property type="entry name" value="Metalloproteases ('zincins'), catalytic domain"/>
    <property type="match status" value="1"/>
</dbReference>
<dbReference type="InterPro" id="IPR024079">
    <property type="entry name" value="MetalloPept_cat_dom_sf"/>
</dbReference>
<proteinExistence type="predicted"/>
<dbReference type="EMBL" id="VLNR01000026">
    <property type="protein sequence ID" value="TSE08124.1"/>
    <property type="molecule type" value="Genomic_DNA"/>
</dbReference>
<dbReference type="OrthoDB" id="1268901at2"/>
<evidence type="ECO:0000313" key="1">
    <source>
        <dbReference type="EMBL" id="TSE08124.1"/>
    </source>
</evidence>
<protein>
    <recommendedName>
        <fullName evidence="3">Matrixin family metalloprotease</fullName>
    </recommendedName>
</protein>
<dbReference type="Gene3D" id="3.40.390.10">
    <property type="entry name" value="Collagenase (Catalytic Domain)"/>
    <property type="match status" value="1"/>
</dbReference>
<dbReference type="RefSeq" id="WP_143916826.1">
    <property type="nucleotide sequence ID" value="NZ_CANMIK010000015.1"/>
</dbReference>
<dbReference type="GO" id="GO:0008237">
    <property type="term" value="F:metallopeptidase activity"/>
    <property type="evidence" value="ECO:0007669"/>
    <property type="project" value="InterPro"/>
</dbReference>
<evidence type="ECO:0000313" key="2">
    <source>
        <dbReference type="Proteomes" id="UP000318833"/>
    </source>
</evidence>
<dbReference type="Proteomes" id="UP000318833">
    <property type="component" value="Unassembled WGS sequence"/>
</dbReference>
<reference evidence="1 2" key="1">
    <citation type="submission" date="2019-07" db="EMBL/GenBank/DDBJ databases">
        <title>The draft genome sequence of Aquimarina algiphila M91.</title>
        <authorList>
            <person name="Meng X."/>
        </authorList>
    </citation>
    <scope>NUCLEOTIDE SEQUENCE [LARGE SCALE GENOMIC DNA]</scope>
    <source>
        <strain evidence="1 2">M91</strain>
    </source>
</reference>